<dbReference type="AlphaFoldDB" id="A0A2K3P504"/>
<feature type="region of interest" description="Disordered" evidence="1">
    <location>
        <begin position="223"/>
        <end position="358"/>
    </location>
</feature>
<feature type="compositionally biased region" description="Basic and acidic residues" evidence="1">
    <location>
        <begin position="231"/>
        <end position="245"/>
    </location>
</feature>
<feature type="region of interest" description="Disordered" evidence="1">
    <location>
        <begin position="1"/>
        <end position="108"/>
    </location>
</feature>
<feature type="compositionally biased region" description="Polar residues" evidence="1">
    <location>
        <begin position="170"/>
        <end position="185"/>
    </location>
</feature>
<protein>
    <submittedName>
        <fullName evidence="3">Envelope-like protein</fullName>
    </submittedName>
</protein>
<feature type="compositionally biased region" description="Acidic residues" evidence="1">
    <location>
        <begin position="683"/>
        <end position="695"/>
    </location>
</feature>
<evidence type="ECO:0000256" key="1">
    <source>
        <dbReference type="SAM" id="MobiDB-lite"/>
    </source>
</evidence>
<reference evidence="3 4" key="2">
    <citation type="journal article" date="2017" name="Front. Plant Sci.">
        <title>Gene Classification and Mining of Molecular Markers Useful in Red Clover (Trifolium pratense) Breeding.</title>
        <authorList>
            <person name="Istvanek J."/>
            <person name="Dluhosova J."/>
            <person name="Dluhos P."/>
            <person name="Patkova L."/>
            <person name="Nedelnik J."/>
            <person name="Repkova J."/>
        </authorList>
    </citation>
    <scope>NUCLEOTIDE SEQUENCE [LARGE SCALE GENOMIC DNA]</scope>
    <source>
        <strain evidence="4">cv. Tatra</strain>
        <tissue evidence="3">Young leaves</tissue>
    </source>
</reference>
<dbReference type="InterPro" id="IPR046796">
    <property type="entry name" value="Transposase_32_dom"/>
</dbReference>
<gene>
    <name evidence="3" type="ORF">L195_g006934</name>
</gene>
<reference evidence="3 4" key="1">
    <citation type="journal article" date="2014" name="Am. J. Bot.">
        <title>Genome assembly and annotation for red clover (Trifolium pratense; Fabaceae).</title>
        <authorList>
            <person name="Istvanek J."/>
            <person name="Jaros M."/>
            <person name="Krenek A."/>
            <person name="Repkova J."/>
        </authorList>
    </citation>
    <scope>NUCLEOTIDE SEQUENCE [LARGE SCALE GENOMIC DNA]</scope>
    <source>
        <strain evidence="4">cv. Tatra</strain>
        <tissue evidence="3">Young leaves</tissue>
    </source>
</reference>
<feature type="compositionally biased region" description="Basic and acidic residues" evidence="1">
    <location>
        <begin position="61"/>
        <end position="73"/>
    </location>
</feature>
<name>A0A2K3P504_TRIPR</name>
<dbReference type="Proteomes" id="UP000236291">
    <property type="component" value="Unassembled WGS sequence"/>
</dbReference>
<sequence length="705" mass="76404">MKHDDAHSPTAEDASTVIVKAVPISTVPPTDSTKKKKKSSKKDKPLKVKTNPSSSPASTKESTHKGKKSKSETSRAFTMSELHVNPITPNVATPVVDSAEENVEAPGKTSEILDHEHTIVDETLGTENVTMSKKLGKNDFTPSVTVDETIGAPTKTNVVVAEKSHKDTIPETNVESSVPTDGATKTTVVPDAATSLAHKAGEPILEQVMNPTVETTQTGTGIVSYSESDESEKSQSDKEADRTLSDDPDIVINDEIVAGDKSITTNPEASVARRTRSRAGKGLTTVSTPVQTPDPAKSVKDTGKNRLFGPPKDKSKVAPSTEEKKKSLKRKAPPSDASDDDYGTEVAASGSTSRKSIGRRKVPLSVPYAPLDNVSFHLENGSSRWKFVYHRRLALERNLKEDILKCKSVNEALEYAGLMKTVFGLDKCYDRLVKEFLINVAENCDDPESPEYRQVFVRGKCVKFSPSIVNQYLQRSADDAAELEVTDNTICKTLTGGVLKVWGKNAKVAATQLTPMYAILNRIAAHNWVPTTHSSDVSRSLGKFIYAVGTKFPFDYGSYIFYETLTHAVSFAVEKPIAFPTLLCNIILEQHPDILTAADVTCVRPGKLVIEQRLIAETDAAAGVGPSVPKKTAKLSRRQMIADLTETSRALAARKLKIDRVIESLKAEEVAASGKGEHSKQMEDEEADSDPDTDESVDHSGSSSD</sequence>
<feature type="region of interest" description="Disordered" evidence="1">
    <location>
        <begin position="157"/>
        <end position="185"/>
    </location>
</feature>
<evidence type="ECO:0000313" key="4">
    <source>
        <dbReference type="Proteomes" id="UP000236291"/>
    </source>
</evidence>
<feature type="domain" description="Putative plant transposon protein" evidence="2">
    <location>
        <begin position="426"/>
        <end position="584"/>
    </location>
</feature>
<evidence type="ECO:0000259" key="2">
    <source>
        <dbReference type="Pfam" id="PF20167"/>
    </source>
</evidence>
<evidence type="ECO:0000313" key="3">
    <source>
        <dbReference type="EMBL" id="PNY10359.1"/>
    </source>
</evidence>
<feature type="compositionally biased region" description="Basic and acidic residues" evidence="1">
    <location>
        <begin position="669"/>
        <end position="682"/>
    </location>
</feature>
<dbReference type="EMBL" id="ASHM01003764">
    <property type="protein sequence ID" value="PNY10359.1"/>
    <property type="molecule type" value="Genomic_DNA"/>
</dbReference>
<dbReference type="Pfam" id="PF20167">
    <property type="entry name" value="Transposase_32"/>
    <property type="match status" value="1"/>
</dbReference>
<proteinExistence type="predicted"/>
<feature type="compositionally biased region" description="Polar residues" evidence="1">
    <location>
        <begin position="51"/>
        <end position="60"/>
    </location>
</feature>
<feature type="compositionally biased region" description="Basic and acidic residues" evidence="1">
    <location>
        <begin position="311"/>
        <end position="325"/>
    </location>
</feature>
<accession>A0A2K3P504</accession>
<comment type="caution">
    <text evidence="3">The sequence shown here is derived from an EMBL/GenBank/DDBJ whole genome shotgun (WGS) entry which is preliminary data.</text>
</comment>
<organism evidence="3 4">
    <name type="scientific">Trifolium pratense</name>
    <name type="common">Red clover</name>
    <dbReference type="NCBI Taxonomy" id="57577"/>
    <lineage>
        <taxon>Eukaryota</taxon>
        <taxon>Viridiplantae</taxon>
        <taxon>Streptophyta</taxon>
        <taxon>Embryophyta</taxon>
        <taxon>Tracheophyta</taxon>
        <taxon>Spermatophyta</taxon>
        <taxon>Magnoliopsida</taxon>
        <taxon>eudicotyledons</taxon>
        <taxon>Gunneridae</taxon>
        <taxon>Pentapetalae</taxon>
        <taxon>rosids</taxon>
        <taxon>fabids</taxon>
        <taxon>Fabales</taxon>
        <taxon>Fabaceae</taxon>
        <taxon>Papilionoideae</taxon>
        <taxon>50 kb inversion clade</taxon>
        <taxon>NPAAA clade</taxon>
        <taxon>Hologalegina</taxon>
        <taxon>IRL clade</taxon>
        <taxon>Trifolieae</taxon>
        <taxon>Trifolium</taxon>
    </lineage>
</organism>
<feature type="region of interest" description="Disordered" evidence="1">
    <location>
        <begin position="669"/>
        <end position="705"/>
    </location>
</feature>